<sequence>MTIKVSRSRFVGVQLDLKALPYMHSAINKVDKQAVVV</sequence>
<dbReference type="Proteomes" id="UP000192266">
    <property type="component" value="Unassembled WGS sequence"/>
</dbReference>
<name>A0A1W1W2Z6_9BACT</name>
<dbReference type="AlphaFoldDB" id="A0A1W1W2Z6"/>
<accession>A0A1W1W2Z6</accession>
<dbReference type="EMBL" id="FWWW01000094">
    <property type="protein sequence ID" value="SMB99761.1"/>
    <property type="molecule type" value="Genomic_DNA"/>
</dbReference>
<reference evidence="1 2" key="1">
    <citation type="submission" date="2017-04" db="EMBL/GenBank/DDBJ databases">
        <authorList>
            <person name="Afonso C.L."/>
            <person name="Miller P.J."/>
            <person name="Scott M.A."/>
            <person name="Spackman E."/>
            <person name="Goraichik I."/>
            <person name="Dimitrov K.M."/>
            <person name="Suarez D.L."/>
            <person name="Swayne D.E."/>
        </authorList>
    </citation>
    <scope>NUCLEOTIDE SEQUENCE [LARGE SCALE GENOMIC DNA]</scope>
    <source>
        <strain evidence="1 2">DSM 11622</strain>
    </source>
</reference>
<evidence type="ECO:0000313" key="2">
    <source>
        <dbReference type="Proteomes" id="UP000192266"/>
    </source>
</evidence>
<organism evidence="1 2">
    <name type="scientific">Hymenobacter roseosalivarius DSM 11622</name>
    <dbReference type="NCBI Taxonomy" id="645990"/>
    <lineage>
        <taxon>Bacteria</taxon>
        <taxon>Pseudomonadati</taxon>
        <taxon>Bacteroidota</taxon>
        <taxon>Cytophagia</taxon>
        <taxon>Cytophagales</taxon>
        <taxon>Hymenobacteraceae</taxon>
        <taxon>Hymenobacter</taxon>
    </lineage>
</organism>
<protein>
    <submittedName>
        <fullName evidence="1">Uncharacterized protein</fullName>
    </submittedName>
</protein>
<gene>
    <name evidence="1" type="ORF">SAMN00120144_3601</name>
</gene>
<evidence type="ECO:0000313" key="1">
    <source>
        <dbReference type="EMBL" id="SMB99761.1"/>
    </source>
</evidence>
<proteinExistence type="predicted"/>
<keyword evidence="2" id="KW-1185">Reference proteome</keyword>